<dbReference type="SUPFAM" id="SSF50447">
    <property type="entry name" value="Translation proteins"/>
    <property type="match status" value="1"/>
</dbReference>
<dbReference type="InterPro" id="IPR012947">
    <property type="entry name" value="tRNA_SAD"/>
</dbReference>
<evidence type="ECO:0000256" key="2">
    <source>
        <dbReference type="ARBA" id="ARBA00022490"/>
    </source>
</evidence>
<evidence type="ECO:0000313" key="14">
    <source>
        <dbReference type="EMBL" id="RZN65626.1"/>
    </source>
</evidence>
<dbReference type="InterPro" id="IPR018162">
    <property type="entry name" value="Ala-tRNA-ligase_IIc_anticod-bd"/>
</dbReference>
<gene>
    <name evidence="12 14" type="primary">alaS</name>
    <name evidence="14" type="ORF">EF806_00105</name>
</gene>
<dbReference type="Gene3D" id="6.10.250.550">
    <property type="match status" value="1"/>
</dbReference>
<comment type="cofactor">
    <cofactor evidence="12">
        <name>Zn(2+)</name>
        <dbReference type="ChEBI" id="CHEBI:29105"/>
    </cofactor>
    <text evidence="12">Binds 1 zinc ion per subunit.</text>
</comment>
<dbReference type="Gene3D" id="3.30.930.10">
    <property type="entry name" value="Bira Bifunctional Protein, Domain 2"/>
    <property type="match status" value="1"/>
</dbReference>
<organism evidence="14 15">
    <name type="scientific">Methanoliparum thermophilum</name>
    <dbReference type="NCBI Taxonomy" id="2491083"/>
    <lineage>
        <taxon>Archaea</taxon>
        <taxon>Methanobacteriati</taxon>
        <taxon>Methanobacteriota</taxon>
        <taxon>Candidatus Methanoliparia</taxon>
        <taxon>Candidatus Methanoliparales</taxon>
        <taxon>Candidatus Methanoliparaceae</taxon>
        <taxon>Candidatus Methanoliparum</taxon>
    </lineage>
</organism>
<dbReference type="PANTHER" id="PTHR11777">
    <property type="entry name" value="ALANYL-TRNA SYNTHETASE"/>
    <property type="match status" value="1"/>
</dbReference>
<dbReference type="GO" id="GO:0002161">
    <property type="term" value="F:aminoacyl-tRNA deacylase activity"/>
    <property type="evidence" value="ECO:0007669"/>
    <property type="project" value="TreeGrafter"/>
</dbReference>
<evidence type="ECO:0000256" key="10">
    <source>
        <dbReference type="ARBA" id="ARBA00022917"/>
    </source>
</evidence>
<dbReference type="InterPro" id="IPR018165">
    <property type="entry name" value="Ala-tRNA-synth_IIc_core"/>
</dbReference>
<dbReference type="InterPro" id="IPR018164">
    <property type="entry name" value="Ala-tRNA-synth_IIc_N"/>
</dbReference>
<evidence type="ECO:0000256" key="7">
    <source>
        <dbReference type="ARBA" id="ARBA00022833"/>
    </source>
</evidence>
<name>A0A520KUJ8_METT2</name>
<dbReference type="PROSITE" id="PS50860">
    <property type="entry name" value="AA_TRNA_LIGASE_II_ALA"/>
    <property type="match status" value="1"/>
</dbReference>
<dbReference type="AlphaFoldDB" id="A0A520KUJ8"/>
<dbReference type="GO" id="GO:0004813">
    <property type="term" value="F:alanine-tRNA ligase activity"/>
    <property type="evidence" value="ECO:0007669"/>
    <property type="project" value="UniProtKB-UniRule"/>
</dbReference>
<sequence length="867" mass="99149">MLEEYDIEYFKINNFERKRCQKCGAYFWTRDKDKITCGDAPCDSYSFIGNPLFKNNYSLDEMREKFLSFFEKNGHTRIERYPVVARWRDDIYLTIASIANFQPFVTSGKVRPPANPLTISQPCIRLEDIDSVGKTGRHLTTFEMMAHHAFNYPSKEIYWKNETVGYCEKFLESLGTDLNKVTYKEEPWAGGGNAGPCLEVLLGGLELATLVFMSFVRDDDGDILINGERYRKMENYIVDTGYGLERFVWMSQGRSTIYDALFPEIIEKIAKLSNLENHRERIYAISDYSRCIAYMLGDGIVPSNVKSGYLARLIIRRAFRLMDEIGLEIDLYDIVFEHAKKIKEFSDRLHVIREILDIEREKYDDTIKKGKRLALKKAGEYKKKGKLPLNVLIDLYDTYGTPPEIVKEVLREEKDIVLEIPDNFYSLVAQIHAKEEKKNSNKEDNKLRDKLSNLPKTERLYYVHDKDDLSFDAEILEVINNHIVLNKTLFYPEGGGQPADSGILVFNDRSVDVLDVKSIEGVIIHKVSDTSFFKKGMVVKGIVDFETRLAYTKHHTATHIVLEAAKHILGGHVWQAGAQKEKDRARLDISHYKKIGEDEIKNIELVANKIVMSNVKVECYWMDRVEAEKKYGFSLYQGGVPADDTIRIVKIGDNVQACAGTHSNFTGEVGFIKITKVERIQDGVERLEFSAGEAAVKSVQNLEDTLKEASSILKIPPEILPKTVKRFFDEWKDLKKDNERLREYIARLNAKKLLKNVIKIKDYCLITGKIDLPLNELMKISQVMVIDDQGNDKVILILGNNNGDLIISLSRNIKDRKIDASDILKKICPFINGVGGGKRYLAQGRGNPEKIEEGLNLGKKIIMELIG</sequence>
<evidence type="ECO:0000256" key="4">
    <source>
        <dbReference type="ARBA" id="ARBA00022598"/>
    </source>
</evidence>
<evidence type="ECO:0000256" key="11">
    <source>
        <dbReference type="ARBA" id="ARBA00023146"/>
    </source>
</evidence>
<comment type="subcellular location">
    <subcellularLocation>
        <location evidence="12">Cytoplasm</location>
    </subcellularLocation>
</comment>
<keyword evidence="7 12" id="KW-0862">Zinc</keyword>
<comment type="caution">
    <text evidence="14">The sequence shown here is derived from an EMBL/GenBank/DDBJ whole genome shotgun (WGS) entry which is preliminary data.</text>
</comment>
<dbReference type="Gene3D" id="2.40.30.130">
    <property type="match status" value="1"/>
</dbReference>
<dbReference type="InterPro" id="IPR018163">
    <property type="entry name" value="Thr/Ala-tRNA-synth_IIc_edit"/>
</dbReference>
<feature type="binding site" evidence="12">
    <location>
        <position position="662"/>
    </location>
    <ligand>
        <name>Zn(2+)</name>
        <dbReference type="ChEBI" id="CHEBI:29105"/>
    </ligand>
</feature>
<evidence type="ECO:0000256" key="6">
    <source>
        <dbReference type="ARBA" id="ARBA00022741"/>
    </source>
</evidence>
<dbReference type="Gene3D" id="3.10.310.40">
    <property type="match status" value="1"/>
</dbReference>
<reference evidence="14 15" key="1">
    <citation type="journal article" date="2019" name="Nat. Microbiol.">
        <title>Wide diversity of methane and short-chain alkane metabolisms in uncultured archaea.</title>
        <authorList>
            <person name="Borrel G."/>
            <person name="Adam P.S."/>
            <person name="McKay L.J."/>
            <person name="Chen L.X."/>
            <person name="Sierra-Garcia I.N."/>
            <person name="Sieber C.M."/>
            <person name="Letourneur Q."/>
            <person name="Ghozlane A."/>
            <person name="Andersen G.L."/>
            <person name="Li W.J."/>
            <person name="Hallam S.J."/>
            <person name="Muyzer G."/>
            <person name="de Oliveira V.M."/>
            <person name="Inskeep W.P."/>
            <person name="Banfield J.F."/>
            <person name="Gribaldo S."/>
        </authorList>
    </citation>
    <scope>NUCLEOTIDE SEQUENCE [LARGE SCALE GENOMIC DNA]</scope>
    <source>
        <strain evidence="14">NM1a</strain>
    </source>
</reference>
<dbReference type="Pfam" id="PF07973">
    <property type="entry name" value="tRNA_SAD"/>
    <property type="match status" value="1"/>
</dbReference>
<feature type="binding site" evidence="12">
    <location>
        <position position="658"/>
    </location>
    <ligand>
        <name>Zn(2+)</name>
        <dbReference type="ChEBI" id="CHEBI:29105"/>
    </ligand>
</feature>
<feature type="domain" description="Alanyl-transfer RNA synthetases family profile" evidence="13">
    <location>
        <begin position="57"/>
        <end position="701"/>
    </location>
</feature>
<proteinExistence type="inferred from homology"/>
<keyword evidence="9 12" id="KW-0694">RNA-binding</keyword>
<evidence type="ECO:0000256" key="5">
    <source>
        <dbReference type="ARBA" id="ARBA00022723"/>
    </source>
</evidence>
<feature type="binding site" evidence="12">
    <location>
        <position position="559"/>
    </location>
    <ligand>
        <name>Zn(2+)</name>
        <dbReference type="ChEBI" id="CHEBI:29105"/>
    </ligand>
</feature>
<comment type="function">
    <text evidence="12">Catalyzes the attachment of alanine to tRNA(Ala) in a two-step reaction: alanine is first activated by ATP to form Ala-AMP and then transferred to the acceptor end of tRNA(Ala). Also edits incorrectly charged Ser-tRNA(Ala) and Gly-tRNA(Ala) via its editing domain.</text>
</comment>
<dbReference type="SUPFAM" id="SSF55186">
    <property type="entry name" value="ThrRS/AlaRS common domain"/>
    <property type="match status" value="1"/>
</dbReference>
<dbReference type="EMBL" id="RXIF01000001">
    <property type="protein sequence ID" value="RZN65626.1"/>
    <property type="molecule type" value="Genomic_DNA"/>
</dbReference>
<evidence type="ECO:0000259" key="13">
    <source>
        <dbReference type="PROSITE" id="PS50860"/>
    </source>
</evidence>
<dbReference type="InterPro" id="IPR002318">
    <property type="entry name" value="Ala-tRNA-lgiase_IIc"/>
</dbReference>
<comment type="catalytic activity">
    <reaction evidence="12">
        <text>tRNA(Ala) + L-alanine + ATP = L-alanyl-tRNA(Ala) + AMP + diphosphate</text>
        <dbReference type="Rhea" id="RHEA:12540"/>
        <dbReference type="Rhea" id="RHEA-COMP:9657"/>
        <dbReference type="Rhea" id="RHEA-COMP:9923"/>
        <dbReference type="ChEBI" id="CHEBI:30616"/>
        <dbReference type="ChEBI" id="CHEBI:33019"/>
        <dbReference type="ChEBI" id="CHEBI:57972"/>
        <dbReference type="ChEBI" id="CHEBI:78442"/>
        <dbReference type="ChEBI" id="CHEBI:78497"/>
        <dbReference type="ChEBI" id="CHEBI:456215"/>
        <dbReference type="EC" id="6.1.1.7"/>
    </reaction>
</comment>
<dbReference type="GO" id="GO:0006419">
    <property type="term" value="P:alanyl-tRNA aminoacylation"/>
    <property type="evidence" value="ECO:0007669"/>
    <property type="project" value="UniProtKB-UniRule"/>
</dbReference>
<keyword evidence="3 12" id="KW-0820">tRNA-binding</keyword>
<keyword evidence="11 12" id="KW-0030">Aminoacyl-tRNA synthetase</keyword>
<dbReference type="InterPro" id="IPR003156">
    <property type="entry name" value="DHHA1_dom"/>
</dbReference>
<dbReference type="Gene3D" id="3.30.54.20">
    <property type="match status" value="1"/>
</dbReference>
<dbReference type="HAMAP" id="MF_00036_A">
    <property type="entry name" value="Ala_tRNA_synth_A"/>
    <property type="match status" value="1"/>
</dbReference>
<keyword evidence="4 12" id="KW-0436">Ligase</keyword>
<keyword evidence="8 12" id="KW-0067">ATP-binding</keyword>
<dbReference type="SMART" id="SM00863">
    <property type="entry name" value="tRNA_SAD"/>
    <property type="match status" value="1"/>
</dbReference>
<dbReference type="PANTHER" id="PTHR11777:SF9">
    <property type="entry name" value="ALANINE--TRNA LIGASE, CYTOPLASMIC"/>
    <property type="match status" value="1"/>
</dbReference>
<keyword evidence="10 12" id="KW-0648">Protein biosynthesis</keyword>
<dbReference type="Pfam" id="PF01411">
    <property type="entry name" value="tRNA-synt_2c"/>
    <property type="match status" value="1"/>
</dbReference>
<feature type="binding site" evidence="12">
    <location>
        <position position="555"/>
    </location>
    <ligand>
        <name>Zn(2+)</name>
        <dbReference type="ChEBI" id="CHEBI:29105"/>
    </ligand>
</feature>
<dbReference type="SUPFAM" id="SSF101353">
    <property type="entry name" value="Putative anticodon-binding domain of alanyl-tRNA synthetase (AlaRS)"/>
    <property type="match status" value="1"/>
</dbReference>
<accession>A0A520KUJ8</accession>
<dbReference type="SUPFAM" id="SSF55681">
    <property type="entry name" value="Class II aaRS and biotin synthetases"/>
    <property type="match status" value="1"/>
</dbReference>
<keyword evidence="6 12" id="KW-0547">Nucleotide-binding</keyword>
<dbReference type="Gene3D" id="3.30.980.10">
    <property type="entry name" value="Threonyl-trna Synthetase, Chain A, domain 2"/>
    <property type="match status" value="1"/>
</dbReference>
<comment type="similarity">
    <text evidence="1 12">Belongs to the class-II aminoacyl-tRNA synthetase family.</text>
</comment>
<dbReference type="PRINTS" id="PR00980">
    <property type="entry name" value="TRNASYNTHALA"/>
</dbReference>
<dbReference type="InterPro" id="IPR009000">
    <property type="entry name" value="Transl_B-barrel_sf"/>
</dbReference>
<dbReference type="Pfam" id="PF02272">
    <property type="entry name" value="DHHA1"/>
    <property type="match status" value="1"/>
</dbReference>
<dbReference type="NCBIfam" id="TIGR00344">
    <property type="entry name" value="alaS"/>
    <property type="match status" value="1"/>
</dbReference>
<dbReference type="FunFam" id="3.30.930.10:FF:000056">
    <property type="entry name" value="Alanine--tRNA ligase"/>
    <property type="match status" value="1"/>
</dbReference>
<dbReference type="GO" id="GO:0005524">
    <property type="term" value="F:ATP binding"/>
    <property type="evidence" value="ECO:0007669"/>
    <property type="project" value="UniProtKB-UniRule"/>
</dbReference>
<dbReference type="CDD" id="cd00673">
    <property type="entry name" value="AlaRS_core"/>
    <property type="match status" value="1"/>
</dbReference>
<dbReference type="GO" id="GO:0000049">
    <property type="term" value="F:tRNA binding"/>
    <property type="evidence" value="ECO:0007669"/>
    <property type="project" value="UniProtKB-KW"/>
</dbReference>
<dbReference type="Proteomes" id="UP000317158">
    <property type="component" value="Unassembled WGS sequence"/>
</dbReference>
<keyword evidence="5 12" id="KW-0479">Metal-binding</keyword>
<dbReference type="InterPro" id="IPR045864">
    <property type="entry name" value="aa-tRNA-synth_II/BPL/LPL"/>
</dbReference>
<dbReference type="InterPro" id="IPR022429">
    <property type="entry name" value="Ala-tRNA_lgiase_arc"/>
</dbReference>
<evidence type="ECO:0000256" key="9">
    <source>
        <dbReference type="ARBA" id="ARBA00022884"/>
    </source>
</evidence>
<evidence type="ECO:0000256" key="12">
    <source>
        <dbReference type="HAMAP-Rule" id="MF_00036"/>
    </source>
</evidence>
<protein>
    <recommendedName>
        <fullName evidence="12">Alanine--tRNA ligase</fullName>
        <ecNumber evidence="12">6.1.1.7</ecNumber>
    </recommendedName>
    <alternativeName>
        <fullName evidence="12">Alanyl-tRNA synthetase</fullName>
        <shortName evidence="12">AlaRS</shortName>
    </alternativeName>
</protein>
<dbReference type="GO" id="GO:0005737">
    <property type="term" value="C:cytoplasm"/>
    <property type="evidence" value="ECO:0007669"/>
    <property type="project" value="UniProtKB-SubCell"/>
</dbReference>
<evidence type="ECO:0000256" key="8">
    <source>
        <dbReference type="ARBA" id="ARBA00022840"/>
    </source>
</evidence>
<dbReference type="GO" id="GO:0008270">
    <property type="term" value="F:zinc ion binding"/>
    <property type="evidence" value="ECO:0007669"/>
    <property type="project" value="UniProtKB-UniRule"/>
</dbReference>
<evidence type="ECO:0000256" key="1">
    <source>
        <dbReference type="ARBA" id="ARBA00008226"/>
    </source>
</evidence>
<keyword evidence="2 12" id="KW-0963">Cytoplasm</keyword>
<evidence type="ECO:0000313" key="15">
    <source>
        <dbReference type="Proteomes" id="UP000317158"/>
    </source>
</evidence>
<dbReference type="EC" id="6.1.1.7" evidence="12"/>
<comment type="domain">
    <text evidence="12">Consists of three domains; the N-terminal catalytic domain, the editing domain and the C-terminal C-Ala domain. The editing domain removes incorrectly charged amino acids, while the C-Ala domain, along with tRNA(Ala), serves as a bridge to cooperatively bring together the editing and aminoacylation centers thus stimulating deacylation of misacylated tRNAs.</text>
</comment>
<dbReference type="InterPro" id="IPR050058">
    <property type="entry name" value="Ala-tRNA_ligase"/>
</dbReference>
<evidence type="ECO:0000256" key="3">
    <source>
        <dbReference type="ARBA" id="ARBA00022555"/>
    </source>
</evidence>